<gene>
    <name evidence="1" type="ORF">HK26_13000</name>
</gene>
<dbReference type="AlphaFoldDB" id="A0A252BV22"/>
<reference evidence="2" key="1">
    <citation type="submission" date="2014-06" db="EMBL/GenBank/DDBJ databases">
        <authorList>
            <person name="Winans N.J."/>
            <person name="Newell P.D."/>
            <person name="Douglas A.E."/>
        </authorList>
    </citation>
    <scope>NUCLEOTIDE SEQUENCE [LARGE SCALE GENOMIC DNA]</scope>
</reference>
<name>A0A252BV22_9PROT</name>
<dbReference type="eggNOG" id="COG2755">
    <property type="taxonomic scope" value="Bacteria"/>
</dbReference>
<sequence length="215" mass="23807">MHPLLAGLTILMIGDSHLTHKNTLVASLPEAFVAQGAKVVTYGLCSSKPEDWVDEKPLNACGYTKRIGTEHINVSMDKNDAPPNIQALMQQWHPDAVVVVFGDAMAGYSQPQMPTDWIKDQVHALVSDIGSTKCVWIGPTWGHYNPRYGKTEARTVELANLLNKEVQPCHYVDSTKLLQQKDVSTEDGLHLTSEDYTKWSNAIIQNVEPMLAKGQ</sequence>
<dbReference type="CDD" id="cd00229">
    <property type="entry name" value="SGNH_hydrolase"/>
    <property type="match status" value="1"/>
</dbReference>
<evidence type="ECO:0000313" key="1">
    <source>
        <dbReference type="EMBL" id="OUJ12808.1"/>
    </source>
</evidence>
<dbReference type="OrthoDB" id="8717310at2"/>
<dbReference type="Proteomes" id="UP000194931">
    <property type="component" value="Unassembled WGS sequence"/>
</dbReference>
<evidence type="ECO:0000313" key="2">
    <source>
        <dbReference type="Proteomes" id="UP000194931"/>
    </source>
</evidence>
<dbReference type="GO" id="GO:0016788">
    <property type="term" value="F:hydrolase activity, acting on ester bonds"/>
    <property type="evidence" value="ECO:0007669"/>
    <property type="project" value="UniProtKB-ARBA"/>
</dbReference>
<dbReference type="SUPFAM" id="SSF52266">
    <property type="entry name" value="SGNH hydrolase"/>
    <property type="match status" value="1"/>
</dbReference>
<dbReference type="Gene3D" id="3.40.50.1110">
    <property type="entry name" value="SGNH hydrolase"/>
    <property type="match status" value="1"/>
</dbReference>
<organism evidence="1 2">
    <name type="scientific">Acetobacter okinawensis</name>
    <dbReference type="NCBI Taxonomy" id="1076594"/>
    <lineage>
        <taxon>Bacteria</taxon>
        <taxon>Pseudomonadati</taxon>
        <taxon>Pseudomonadota</taxon>
        <taxon>Alphaproteobacteria</taxon>
        <taxon>Acetobacterales</taxon>
        <taxon>Acetobacteraceae</taxon>
        <taxon>Acetobacter</taxon>
    </lineage>
</organism>
<dbReference type="EMBL" id="JOPJ01000009">
    <property type="protein sequence ID" value="OUJ12808.1"/>
    <property type="molecule type" value="Genomic_DNA"/>
</dbReference>
<comment type="caution">
    <text evidence="1">The sequence shown here is derived from an EMBL/GenBank/DDBJ whole genome shotgun (WGS) entry which is preliminary data.</text>
</comment>
<dbReference type="InterPro" id="IPR036514">
    <property type="entry name" value="SGNH_hydro_sf"/>
</dbReference>
<keyword evidence="2" id="KW-1185">Reference proteome</keyword>
<protein>
    <submittedName>
        <fullName evidence="1">BcsX</fullName>
    </submittedName>
</protein>
<dbReference type="STRING" id="1236501.GCA_000613865_03077"/>
<proteinExistence type="predicted"/>
<accession>A0A252BV22</accession>